<proteinExistence type="predicted"/>
<evidence type="ECO:0000256" key="1">
    <source>
        <dbReference type="SAM" id="MobiDB-lite"/>
    </source>
</evidence>
<dbReference type="Proteomes" id="UP000053555">
    <property type="component" value="Unassembled WGS sequence"/>
</dbReference>
<accession>A0A0B2S7Y7</accession>
<name>A0A0B2S7Y7_GLYSO</name>
<evidence type="ECO:0000313" key="2">
    <source>
        <dbReference type="EMBL" id="KHN41325.1"/>
    </source>
</evidence>
<reference evidence="2" key="1">
    <citation type="submission" date="2014-07" db="EMBL/GenBank/DDBJ databases">
        <title>Identification of a novel salt tolerance gene in wild soybean by whole-genome sequencing.</title>
        <authorList>
            <person name="Lam H.-M."/>
            <person name="Qi X."/>
            <person name="Li M.-W."/>
            <person name="Liu X."/>
            <person name="Xie M."/>
            <person name="Ni M."/>
            <person name="Xu X."/>
        </authorList>
    </citation>
    <scope>NUCLEOTIDE SEQUENCE [LARGE SCALE GENOMIC DNA]</scope>
    <source>
        <tissue evidence="2">Root</tissue>
    </source>
</reference>
<gene>
    <name evidence="2" type="ORF">glysoja_049353</name>
</gene>
<organism evidence="2">
    <name type="scientific">Glycine soja</name>
    <name type="common">Wild soybean</name>
    <dbReference type="NCBI Taxonomy" id="3848"/>
    <lineage>
        <taxon>Eukaryota</taxon>
        <taxon>Viridiplantae</taxon>
        <taxon>Streptophyta</taxon>
        <taxon>Embryophyta</taxon>
        <taxon>Tracheophyta</taxon>
        <taxon>Spermatophyta</taxon>
        <taxon>Magnoliopsida</taxon>
        <taxon>eudicotyledons</taxon>
        <taxon>Gunneridae</taxon>
        <taxon>Pentapetalae</taxon>
        <taxon>rosids</taxon>
        <taxon>fabids</taxon>
        <taxon>Fabales</taxon>
        <taxon>Fabaceae</taxon>
        <taxon>Papilionoideae</taxon>
        <taxon>50 kb inversion clade</taxon>
        <taxon>NPAAA clade</taxon>
        <taxon>indigoferoid/millettioid clade</taxon>
        <taxon>Phaseoleae</taxon>
        <taxon>Glycine</taxon>
        <taxon>Glycine subgen. Soja</taxon>
    </lineage>
</organism>
<sequence length="82" mass="8532">MKNGVEEVGHTVHANTFTRAAQKNAKERRGGAKGSNAGETEEGVTVAEGVVGDGRWKVVGMVVVGIAGEVRVSDGRERAEKG</sequence>
<protein>
    <submittedName>
        <fullName evidence="2">Uncharacterized protein</fullName>
    </submittedName>
</protein>
<dbReference type="EMBL" id="KN645523">
    <property type="protein sequence ID" value="KHN41325.1"/>
    <property type="molecule type" value="Genomic_DNA"/>
</dbReference>
<feature type="region of interest" description="Disordered" evidence="1">
    <location>
        <begin position="1"/>
        <end position="41"/>
    </location>
</feature>
<dbReference type="AlphaFoldDB" id="A0A0B2S7Y7"/>
<feature type="compositionally biased region" description="Basic and acidic residues" evidence="1">
    <location>
        <begin position="1"/>
        <end position="10"/>
    </location>
</feature>